<dbReference type="GO" id="GO:0006364">
    <property type="term" value="P:rRNA processing"/>
    <property type="evidence" value="ECO:0007669"/>
    <property type="project" value="UniProtKB-KW"/>
</dbReference>
<dbReference type="CDD" id="cd04453">
    <property type="entry name" value="S1_RNase_E"/>
    <property type="match status" value="1"/>
</dbReference>
<comment type="similarity">
    <text evidence="3">Belongs to the RNase E/G family. RNase G subfamily.</text>
</comment>
<evidence type="ECO:0000259" key="18">
    <source>
        <dbReference type="PROSITE" id="PS50926"/>
    </source>
</evidence>
<evidence type="ECO:0000256" key="2">
    <source>
        <dbReference type="ARBA" id="ARBA00004496"/>
    </source>
</evidence>
<name>A0AA35CPJ7_9FIRM</name>
<feature type="domain" description="TRAM" evidence="18">
    <location>
        <begin position="496"/>
        <end position="557"/>
    </location>
</feature>
<dbReference type="GO" id="GO:0019843">
    <property type="term" value="F:rRNA binding"/>
    <property type="evidence" value="ECO:0007669"/>
    <property type="project" value="UniProtKB-KW"/>
</dbReference>
<dbReference type="PROSITE" id="PS50084">
    <property type="entry name" value="KH_TYPE_1"/>
    <property type="match status" value="1"/>
</dbReference>
<keyword evidence="20" id="KW-1185">Reference proteome</keyword>
<evidence type="ECO:0000256" key="12">
    <source>
        <dbReference type="ARBA" id="ARBA00022759"/>
    </source>
</evidence>
<evidence type="ECO:0000256" key="16">
    <source>
        <dbReference type="PROSITE-ProRule" id="PRU00117"/>
    </source>
</evidence>
<reference evidence="19" key="1">
    <citation type="submission" date="2022-03" db="EMBL/GenBank/DDBJ databases">
        <title>Complete genome sequence of Caldinitratiruptor microaerophilus.</title>
        <authorList>
            <person name="Mukaiyama R."/>
            <person name="Nishiyama T."/>
            <person name="Ueda K."/>
        </authorList>
    </citation>
    <scope>NUCLEOTIDE SEQUENCE</scope>
    <source>
        <strain evidence="19">JCM 16183</strain>
    </source>
</reference>
<evidence type="ECO:0000256" key="6">
    <source>
        <dbReference type="ARBA" id="ARBA00022552"/>
    </source>
</evidence>
<protein>
    <recommendedName>
        <fullName evidence="4">Ribonuclease G</fullName>
    </recommendedName>
</protein>
<dbReference type="PANTHER" id="PTHR30001:SF0">
    <property type="entry name" value="RIBONUCLEASE G"/>
    <property type="match status" value="1"/>
</dbReference>
<dbReference type="SUPFAM" id="SSF50249">
    <property type="entry name" value="Nucleic acid-binding proteins"/>
    <property type="match status" value="2"/>
</dbReference>
<evidence type="ECO:0000256" key="10">
    <source>
        <dbReference type="ARBA" id="ARBA00022723"/>
    </source>
</evidence>
<dbReference type="GO" id="GO:0008033">
    <property type="term" value="P:tRNA processing"/>
    <property type="evidence" value="ECO:0007669"/>
    <property type="project" value="UniProtKB-KW"/>
</dbReference>
<organism evidence="19 20">
    <name type="scientific">Caldinitratiruptor microaerophilus</name>
    <dbReference type="NCBI Taxonomy" id="671077"/>
    <lineage>
        <taxon>Bacteria</taxon>
        <taxon>Bacillati</taxon>
        <taxon>Bacillota</taxon>
        <taxon>Clostridia</taxon>
        <taxon>Eubacteriales</taxon>
        <taxon>Symbiobacteriaceae</taxon>
        <taxon>Caldinitratiruptor</taxon>
    </lineage>
</organism>
<dbReference type="Gene3D" id="3.40.1260.20">
    <property type="entry name" value="Ribonuclease E, catalytic domain"/>
    <property type="match status" value="1"/>
</dbReference>
<feature type="domain" description="S1 motif" evidence="17">
    <location>
        <begin position="39"/>
        <end position="122"/>
    </location>
</feature>
<evidence type="ECO:0000256" key="15">
    <source>
        <dbReference type="ARBA" id="ARBA00022884"/>
    </source>
</evidence>
<dbReference type="SUPFAM" id="SSF54791">
    <property type="entry name" value="Eukaryotic type KH-domain (KH-domain type I)"/>
    <property type="match status" value="1"/>
</dbReference>
<gene>
    <name evidence="19" type="ORF">caldi_25560</name>
</gene>
<dbReference type="EMBL" id="AP025628">
    <property type="protein sequence ID" value="BDG61466.1"/>
    <property type="molecule type" value="Genomic_DNA"/>
</dbReference>
<evidence type="ECO:0000313" key="19">
    <source>
        <dbReference type="EMBL" id="BDG61466.1"/>
    </source>
</evidence>
<sequence>MSKEILVSVDVDGVRAAMREDGQVVELLFERAVRQQLVGNIYKGRVQNVLPGMQAAFVDIGLERNAFLFVDDAIPPGLEVDGAPPAIRDVVRPGQELLVQVVKEPSGTKGPRVTRHVTLPGRYLVLMPSVEFVGVSRRITKERERERLKALAESLRPPGMGLIVRTVAEGASEAEFRRDIEYLVRLWQGVEARARAAEARSLVHRDLGLVQRVVRDWLDDDVTELYIDSPSDYERVLEWLELMAPHLRSRVRLYTPTTVSLFDRYGVEQEIERALRRKVWLRSGGYLVIDRTEALTAIDVNTGKFVGTTDLRDTVLRTNLEAAAEIARQLRLRDIGGIVVVDFIDMDLPEDRQRVLEALEEALARDRTRTNVLGLTQLGLVELTRKKSRQTLDEILLRPCPHCDGRGRVPAEDTLARRARAEIRRTLLTSAAEAILVELHPSVAALVIGPGGAHLRQLERELGRSIFVRGNSQVDPGDLRIRALGSLAEVEAQALPVRPGQVLTVTVEEPHVTNPGDGIARLDGYVIDIDGAGGMVGRQVQVEVVRAFRTYARARLV</sequence>
<dbReference type="InterPro" id="IPR048583">
    <property type="entry name" value="RNase_E_G_thioredoxin-like"/>
</dbReference>
<dbReference type="InterPro" id="IPR036612">
    <property type="entry name" value="KH_dom_type_1_sf"/>
</dbReference>
<keyword evidence="9" id="KW-0540">Nuclease</keyword>
<evidence type="ECO:0000256" key="14">
    <source>
        <dbReference type="ARBA" id="ARBA00022842"/>
    </source>
</evidence>
<evidence type="ECO:0000256" key="11">
    <source>
        <dbReference type="ARBA" id="ARBA00022730"/>
    </source>
</evidence>
<dbReference type="SMART" id="SM00316">
    <property type="entry name" value="S1"/>
    <property type="match status" value="1"/>
</dbReference>
<evidence type="ECO:0000313" key="20">
    <source>
        <dbReference type="Proteomes" id="UP001163687"/>
    </source>
</evidence>
<dbReference type="NCBIfam" id="TIGR00757">
    <property type="entry name" value="RNaseEG"/>
    <property type="match status" value="1"/>
</dbReference>
<keyword evidence="7" id="KW-0820">tRNA-binding</keyword>
<dbReference type="GO" id="GO:0004540">
    <property type="term" value="F:RNA nuclease activity"/>
    <property type="evidence" value="ECO:0007669"/>
    <property type="project" value="InterPro"/>
</dbReference>
<dbReference type="Pfam" id="PF20833">
    <property type="entry name" value="RNase_E_G_Thio"/>
    <property type="match status" value="1"/>
</dbReference>
<proteinExistence type="inferred from homology"/>
<keyword evidence="8" id="KW-0819">tRNA processing</keyword>
<dbReference type="Gene3D" id="2.40.50.140">
    <property type="entry name" value="Nucleic acid-binding proteins"/>
    <property type="match status" value="2"/>
</dbReference>
<keyword evidence="15 16" id="KW-0694">RNA-binding</keyword>
<keyword evidence="5" id="KW-0963">Cytoplasm</keyword>
<dbReference type="KEGG" id="cmic:caldi_25560"/>
<dbReference type="InterPro" id="IPR003029">
    <property type="entry name" value="S1_domain"/>
</dbReference>
<keyword evidence="10" id="KW-0479">Metal-binding</keyword>
<dbReference type="PROSITE" id="PS50926">
    <property type="entry name" value="TRAM"/>
    <property type="match status" value="1"/>
</dbReference>
<dbReference type="GO" id="GO:0016787">
    <property type="term" value="F:hydrolase activity"/>
    <property type="evidence" value="ECO:0007669"/>
    <property type="project" value="UniProtKB-KW"/>
</dbReference>
<keyword evidence="14" id="KW-0460">Magnesium</keyword>
<dbReference type="AlphaFoldDB" id="A0AA35CPJ7"/>
<dbReference type="InterPro" id="IPR004659">
    <property type="entry name" value="RNase_E/G"/>
</dbReference>
<dbReference type="CDD" id="cd00105">
    <property type="entry name" value="KH-I"/>
    <property type="match status" value="1"/>
</dbReference>
<dbReference type="Proteomes" id="UP001163687">
    <property type="component" value="Chromosome"/>
</dbReference>
<keyword evidence="11" id="KW-0699">rRNA-binding</keyword>
<dbReference type="InterPro" id="IPR019307">
    <property type="entry name" value="RNA-bd_AU-1/RNase_E/G"/>
</dbReference>
<evidence type="ECO:0000256" key="4">
    <source>
        <dbReference type="ARBA" id="ARBA00017719"/>
    </source>
</evidence>
<dbReference type="InterPro" id="IPR002792">
    <property type="entry name" value="TRAM_dom"/>
</dbReference>
<evidence type="ECO:0000256" key="9">
    <source>
        <dbReference type="ARBA" id="ARBA00022722"/>
    </source>
</evidence>
<keyword evidence="12" id="KW-0255">Endonuclease</keyword>
<dbReference type="PROSITE" id="PS50126">
    <property type="entry name" value="S1"/>
    <property type="match status" value="1"/>
</dbReference>
<evidence type="ECO:0000256" key="13">
    <source>
        <dbReference type="ARBA" id="ARBA00022801"/>
    </source>
</evidence>
<dbReference type="Pfam" id="PF01938">
    <property type="entry name" value="TRAM"/>
    <property type="match status" value="1"/>
</dbReference>
<evidence type="ECO:0000256" key="3">
    <source>
        <dbReference type="ARBA" id="ARBA00005663"/>
    </source>
</evidence>
<evidence type="ECO:0000256" key="7">
    <source>
        <dbReference type="ARBA" id="ARBA00022555"/>
    </source>
</evidence>
<comment type="subcellular location">
    <subcellularLocation>
        <location evidence="2">Cytoplasm</location>
    </subcellularLocation>
</comment>
<evidence type="ECO:0000256" key="1">
    <source>
        <dbReference type="ARBA" id="ARBA00001946"/>
    </source>
</evidence>
<comment type="cofactor">
    <cofactor evidence="1">
        <name>Mg(2+)</name>
        <dbReference type="ChEBI" id="CHEBI:18420"/>
    </cofactor>
</comment>
<dbReference type="GO" id="GO:0046872">
    <property type="term" value="F:metal ion binding"/>
    <property type="evidence" value="ECO:0007669"/>
    <property type="project" value="UniProtKB-KW"/>
</dbReference>
<dbReference type="InterPro" id="IPR012340">
    <property type="entry name" value="NA-bd_OB-fold"/>
</dbReference>
<accession>A0AA35CPJ7</accession>
<dbReference type="PANTHER" id="PTHR30001">
    <property type="entry name" value="RIBONUCLEASE"/>
    <property type="match status" value="1"/>
</dbReference>
<evidence type="ECO:0000259" key="17">
    <source>
        <dbReference type="PROSITE" id="PS50126"/>
    </source>
</evidence>
<evidence type="ECO:0000256" key="8">
    <source>
        <dbReference type="ARBA" id="ARBA00022694"/>
    </source>
</evidence>
<keyword evidence="13" id="KW-0378">Hydrolase</keyword>
<dbReference type="GO" id="GO:0004519">
    <property type="term" value="F:endonuclease activity"/>
    <property type="evidence" value="ECO:0007669"/>
    <property type="project" value="UniProtKB-KW"/>
</dbReference>
<evidence type="ECO:0000256" key="5">
    <source>
        <dbReference type="ARBA" id="ARBA00022490"/>
    </source>
</evidence>
<dbReference type="GO" id="GO:0005737">
    <property type="term" value="C:cytoplasm"/>
    <property type="evidence" value="ECO:0007669"/>
    <property type="project" value="UniProtKB-SubCell"/>
</dbReference>
<keyword evidence="6" id="KW-0698">rRNA processing</keyword>
<dbReference type="GO" id="GO:0000049">
    <property type="term" value="F:tRNA binding"/>
    <property type="evidence" value="ECO:0007669"/>
    <property type="project" value="UniProtKB-KW"/>
</dbReference>
<dbReference type="Pfam" id="PF10150">
    <property type="entry name" value="RNase_E_G"/>
    <property type="match status" value="1"/>
</dbReference>
<dbReference type="RefSeq" id="WP_264842113.1">
    <property type="nucleotide sequence ID" value="NZ_AP025628.1"/>
</dbReference>